<dbReference type="Gene3D" id="2.140.10.30">
    <property type="entry name" value="Dipeptidylpeptidase IV, N-terminal domain"/>
    <property type="match status" value="2"/>
</dbReference>
<keyword evidence="1" id="KW-0732">Signal</keyword>
<proteinExistence type="predicted"/>
<dbReference type="PROSITE" id="PS51257">
    <property type="entry name" value="PROKAR_LIPOPROTEIN"/>
    <property type="match status" value="1"/>
</dbReference>
<accession>A0ABU3L4B4</accession>
<evidence type="ECO:0000259" key="2">
    <source>
        <dbReference type="Pfam" id="PF00326"/>
    </source>
</evidence>
<feature type="domain" description="Dipeptidylpeptidase IV N-terminal" evidence="3">
    <location>
        <begin position="108"/>
        <end position="189"/>
    </location>
</feature>
<organism evidence="4 5">
    <name type="scientific">Pricia mediterranea</name>
    <dbReference type="NCBI Taxonomy" id="3076079"/>
    <lineage>
        <taxon>Bacteria</taxon>
        <taxon>Pseudomonadati</taxon>
        <taxon>Bacteroidota</taxon>
        <taxon>Flavobacteriia</taxon>
        <taxon>Flavobacteriales</taxon>
        <taxon>Flavobacteriaceae</taxon>
        <taxon>Pricia</taxon>
    </lineage>
</organism>
<evidence type="ECO:0000313" key="5">
    <source>
        <dbReference type="Proteomes" id="UP001250656"/>
    </source>
</evidence>
<dbReference type="Gene3D" id="3.40.50.1820">
    <property type="entry name" value="alpha/beta hydrolase"/>
    <property type="match status" value="1"/>
</dbReference>
<protein>
    <submittedName>
        <fullName evidence="4">Prolyl oligopeptidase family serine peptidase</fullName>
    </submittedName>
</protein>
<name>A0ABU3L4B4_9FLAO</name>
<evidence type="ECO:0000313" key="4">
    <source>
        <dbReference type="EMBL" id="MDT7828569.1"/>
    </source>
</evidence>
<feature type="domain" description="Peptidase S9 prolyl oligopeptidase catalytic" evidence="2">
    <location>
        <begin position="593"/>
        <end position="787"/>
    </location>
</feature>
<feature type="chain" id="PRO_5046944078" evidence="1">
    <location>
        <begin position="21"/>
        <end position="794"/>
    </location>
</feature>
<gene>
    <name evidence="4" type="ORF">RQM65_07830</name>
</gene>
<dbReference type="Proteomes" id="UP001250656">
    <property type="component" value="Unassembled WGS sequence"/>
</dbReference>
<dbReference type="PANTHER" id="PTHR11731:SF193">
    <property type="entry name" value="DIPEPTIDYL PEPTIDASE 9"/>
    <property type="match status" value="1"/>
</dbReference>
<feature type="domain" description="Dipeptidylpeptidase IV N-terminal" evidence="3">
    <location>
        <begin position="235"/>
        <end position="494"/>
    </location>
</feature>
<keyword evidence="5" id="KW-1185">Reference proteome</keyword>
<dbReference type="RefSeq" id="WP_314013953.1">
    <property type="nucleotide sequence ID" value="NZ_JAVTTP010000001.1"/>
</dbReference>
<dbReference type="InterPro" id="IPR050278">
    <property type="entry name" value="Serine_Prot_S9B/DPPIV"/>
</dbReference>
<evidence type="ECO:0000256" key="1">
    <source>
        <dbReference type="SAM" id="SignalP"/>
    </source>
</evidence>
<dbReference type="Pfam" id="PF00326">
    <property type="entry name" value="Peptidase_S9"/>
    <property type="match status" value="1"/>
</dbReference>
<dbReference type="InterPro" id="IPR029058">
    <property type="entry name" value="AB_hydrolase_fold"/>
</dbReference>
<dbReference type="InterPro" id="IPR001375">
    <property type="entry name" value="Peptidase_S9_cat"/>
</dbReference>
<reference evidence="4 5" key="1">
    <citation type="submission" date="2023-09" db="EMBL/GenBank/DDBJ databases">
        <title>Novel taxa isolated from Blanes Bay.</title>
        <authorList>
            <person name="Rey-Velasco X."/>
            <person name="Lucena T."/>
        </authorList>
    </citation>
    <scope>NUCLEOTIDE SEQUENCE [LARGE SCALE GENOMIC DNA]</scope>
    <source>
        <strain evidence="4 5">S334</strain>
    </source>
</reference>
<comment type="caution">
    <text evidence="4">The sequence shown here is derived from an EMBL/GenBank/DDBJ whole genome shotgun (WGS) entry which is preliminary data.</text>
</comment>
<sequence length="794" mass="90709">MKMPLLYFVFFLFGCSILTAQEGNSSPLTIEQIMQGNDFVGHLPSNIHWSSDGNTIYFDWNPDAVYSDSLYAYSLSSEKIAKVDFDTEYDLPAPRGTFNVERTRKIYSKNGDIFIKDAATNAITPITRTTAREGIPHFTGNETQVAYLKDDDIYVWEITSGTTTQMTHFTDKKDEPEKKSDKDEWLYQDQLALFDVLRERKEKSDRHDTLSKRNELKRPLAIYKYGKSIENQRISPDGHYVTYLSVEKPEDKGTIMPHYVTESGYTEDEDTRSKVGNEPDTYQMFIYDIADRTIDSVDLSNLTGLDYVPEYTKDYPDKPYENEDRIGRISPPVWSDDGKNAIVEIVSNDYKDRWIVLLNLKDASVTNLDHQRDEAWIGGPGISSWGGSDLGWMPDNKHIWFQSEKTGYSHLYTLNLDTKKTKALTSGDFEIYDPRISNDKKRWYFTANQNHPGDRQFYSMPINGGKLTPLTDKTGKNEVTLSPDEKNMAILFSYSNRPTELFVKKNPVFSKKAGTAKQITESTSGAFEKYDWRDPEIITFKANDGAEVHARMYRPDADVKNKAAVIFVHGAGYLQNAHRWWSSYFREYMFHNLLVDNGYTVLDIDYRGSAGYGRDWRTGIYRHMGGKDLSDQVDGAEFLVSEHGIDKDKIGIYGGSYGGFITLMGMFNAPETFSAGAAIRSVGDWAAYNHGYTARILNTPVSDSVAYRKSSPIYFADGLEGDLLILHGMIDDNVHFQDMVRLSQRLIELGKHNWEMAVYPVERHGFVEPSSWTDEYTRIFNLFQESLLGKVSEN</sequence>
<dbReference type="PANTHER" id="PTHR11731">
    <property type="entry name" value="PROTEASE FAMILY S9B,C DIPEPTIDYL-PEPTIDASE IV-RELATED"/>
    <property type="match status" value="1"/>
</dbReference>
<dbReference type="SUPFAM" id="SSF53474">
    <property type="entry name" value="alpha/beta-Hydrolases"/>
    <property type="match status" value="1"/>
</dbReference>
<feature type="signal peptide" evidence="1">
    <location>
        <begin position="1"/>
        <end position="20"/>
    </location>
</feature>
<dbReference type="InterPro" id="IPR002469">
    <property type="entry name" value="Peptidase_S9B_N"/>
</dbReference>
<dbReference type="EMBL" id="JAVTTP010000001">
    <property type="protein sequence ID" value="MDT7828569.1"/>
    <property type="molecule type" value="Genomic_DNA"/>
</dbReference>
<dbReference type="Pfam" id="PF00930">
    <property type="entry name" value="DPPIV_N"/>
    <property type="match status" value="2"/>
</dbReference>
<evidence type="ECO:0000259" key="3">
    <source>
        <dbReference type="Pfam" id="PF00930"/>
    </source>
</evidence>
<dbReference type="SUPFAM" id="SSF82171">
    <property type="entry name" value="DPP6 N-terminal domain-like"/>
    <property type="match status" value="1"/>
</dbReference>